<evidence type="ECO:0000256" key="2">
    <source>
        <dbReference type="ARBA" id="ARBA00023002"/>
    </source>
</evidence>
<dbReference type="PROSITE" id="PS00671">
    <property type="entry name" value="D_2_HYDROXYACID_DH_3"/>
    <property type="match status" value="1"/>
</dbReference>
<dbReference type="GO" id="GO:0030267">
    <property type="term" value="F:glyoxylate reductase (NADPH) activity"/>
    <property type="evidence" value="ECO:0007669"/>
    <property type="project" value="TreeGrafter"/>
</dbReference>
<evidence type="ECO:0000313" key="7">
    <source>
        <dbReference type="Proteomes" id="UP000234857"/>
    </source>
</evidence>
<dbReference type="EMBL" id="PKTG01000083">
    <property type="protein sequence ID" value="PLX17658.1"/>
    <property type="molecule type" value="Genomic_DNA"/>
</dbReference>
<sequence>MKVFITRRIPDIAFDMLGKEGVEVIFNNEDRVLSSDEIIEGAKGCDALITLLSDTIDKKIIDTFEKVRIISNYAVGYNNIDIEHCRKKNIIVCNTPDVLTHATAYLGFSLLLAVARKIPESDSFVREGLFKGWAPRLLRGHDVYSKTLGVIGAGRIGGEVLRRGIGFNMKLLYNTRSKKEQLEKELGACFASKEEIAKRSDFIVLCTPLNDDTFHMIDKSFILNMKKDAILINIARGQVVDEKVLIEALEDKKIAGAGLDVYENEPQVPERLKRLKNVVLLPHTGSSTFKARDDMAVLCVNSILDILKRGKMPQNRIC</sequence>
<dbReference type="CDD" id="cd05301">
    <property type="entry name" value="GDH"/>
    <property type="match status" value="1"/>
</dbReference>
<dbReference type="InterPro" id="IPR050223">
    <property type="entry name" value="D-isomer_2-hydroxyacid_DH"/>
</dbReference>
<proteinExistence type="inferred from homology"/>
<reference evidence="6 7" key="1">
    <citation type="submission" date="2017-11" db="EMBL/GenBank/DDBJ databases">
        <title>Genome-resolved metagenomics identifies genetic mobility, metabolic interactions, and unexpected diversity in perchlorate-reducing communities.</title>
        <authorList>
            <person name="Barnum T.P."/>
            <person name="Figueroa I.A."/>
            <person name="Carlstrom C.I."/>
            <person name="Lucas L.N."/>
            <person name="Engelbrektson A.L."/>
            <person name="Coates J.D."/>
        </authorList>
    </citation>
    <scope>NUCLEOTIDE SEQUENCE [LARGE SCALE GENOMIC DNA]</scope>
    <source>
        <strain evidence="6">BM706</strain>
    </source>
</reference>
<dbReference type="SUPFAM" id="SSF51735">
    <property type="entry name" value="NAD(P)-binding Rossmann-fold domains"/>
    <property type="match status" value="1"/>
</dbReference>
<feature type="domain" description="D-isomer specific 2-hydroxyacid dehydrogenase NAD-binding" evidence="5">
    <location>
        <begin position="108"/>
        <end position="285"/>
    </location>
</feature>
<comment type="caution">
    <text evidence="6">The sequence shown here is derived from an EMBL/GenBank/DDBJ whole genome shotgun (WGS) entry which is preliminary data.</text>
</comment>
<accession>A0A2N5ZG24</accession>
<dbReference type="FunFam" id="3.40.50.720:FF:000462">
    <property type="entry name" value="Glyoxylate reductase (NADP+)"/>
    <property type="match status" value="1"/>
</dbReference>
<dbReference type="GO" id="GO:0005829">
    <property type="term" value="C:cytosol"/>
    <property type="evidence" value="ECO:0007669"/>
    <property type="project" value="TreeGrafter"/>
</dbReference>
<dbReference type="GO" id="GO:0016618">
    <property type="term" value="F:hydroxypyruvate reductase [NAD(P)H] activity"/>
    <property type="evidence" value="ECO:0007669"/>
    <property type="project" value="TreeGrafter"/>
</dbReference>
<dbReference type="Gene3D" id="3.40.50.720">
    <property type="entry name" value="NAD(P)-binding Rossmann-like Domain"/>
    <property type="match status" value="2"/>
</dbReference>
<dbReference type="Pfam" id="PF00389">
    <property type="entry name" value="2-Hacid_dh"/>
    <property type="match status" value="1"/>
</dbReference>
<gene>
    <name evidence="6" type="ORF">C0601_06415</name>
</gene>
<evidence type="ECO:0000259" key="5">
    <source>
        <dbReference type="Pfam" id="PF02826"/>
    </source>
</evidence>
<dbReference type="SUPFAM" id="SSF52283">
    <property type="entry name" value="Formate/glycerate dehydrogenase catalytic domain-like"/>
    <property type="match status" value="1"/>
</dbReference>
<evidence type="ECO:0000256" key="1">
    <source>
        <dbReference type="ARBA" id="ARBA00005854"/>
    </source>
</evidence>
<dbReference type="GO" id="GO:0051287">
    <property type="term" value="F:NAD binding"/>
    <property type="evidence" value="ECO:0007669"/>
    <property type="project" value="InterPro"/>
</dbReference>
<comment type="similarity">
    <text evidence="1 3">Belongs to the D-isomer specific 2-hydroxyacid dehydrogenase family.</text>
</comment>
<evidence type="ECO:0000259" key="4">
    <source>
        <dbReference type="Pfam" id="PF00389"/>
    </source>
</evidence>
<feature type="domain" description="D-isomer specific 2-hydroxyacid dehydrogenase catalytic" evidence="4">
    <location>
        <begin position="3"/>
        <end position="313"/>
    </location>
</feature>
<dbReference type="InterPro" id="IPR029753">
    <property type="entry name" value="D-isomer_DH_CS"/>
</dbReference>
<dbReference type="PANTHER" id="PTHR10996">
    <property type="entry name" value="2-HYDROXYACID DEHYDROGENASE-RELATED"/>
    <property type="match status" value="1"/>
</dbReference>
<organism evidence="6 7">
    <name type="scientific">Muiribacterium halophilum</name>
    <dbReference type="NCBI Taxonomy" id="2053465"/>
    <lineage>
        <taxon>Bacteria</taxon>
        <taxon>Candidatus Muiribacteriota</taxon>
        <taxon>Candidatus Muiribacteriia</taxon>
        <taxon>Candidatus Muiribacteriales</taxon>
        <taxon>Candidatus Muiribacteriaceae</taxon>
        <taxon>Candidatus Muiribacterium</taxon>
    </lineage>
</organism>
<keyword evidence="2 3" id="KW-0560">Oxidoreductase</keyword>
<evidence type="ECO:0000313" key="6">
    <source>
        <dbReference type="EMBL" id="PLX17658.1"/>
    </source>
</evidence>
<dbReference type="Pfam" id="PF02826">
    <property type="entry name" value="2-Hacid_dh_C"/>
    <property type="match status" value="1"/>
</dbReference>
<dbReference type="InterPro" id="IPR006139">
    <property type="entry name" value="D-isomer_2_OHA_DH_cat_dom"/>
</dbReference>
<protein>
    <submittedName>
        <fullName evidence="6">D-glycerate dehydrogenase</fullName>
    </submittedName>
</protein>
<dbReference type="InterPro" id="IPR036291">
    <property type="entry name" value="NAD(P)-bd_dom_sf"/>
</dbReference>
<dbReference type="AlphaFoldDB" id="A0A2N5ZG24"/>
<dbReference type="InterPro" id="IPR006140">
    <property type="entry name" value="D-isomer_DH_NAD-bd"/>
</dbReference>
<dbReference type="PANTHER" id="PTHR10996:SF283">
    <property type="entry name" value="GLYOXYLATE_HYDROXYPYRUVATE REDUCTASE B"/>
    <property type="match status" value="1"/>
</dbReference>
<evidence type="ECO:0000256" key="3">
    <source>
        <dbReference type="RuleBase" id="RU003719"/>
    </source>
</evidence>
<name>A0A2N5ZG24_MUIH1</name>
<dbReference type="Proteomes" id="UP000234857">
    <property type="component" value="Unassembled WGS sequence"/>
</dbReference>